<feature type="signal peptide" evidence="9">
    <location>
        <begin position="1"/>
        <end position="22"/>
    </location>
</feature>
<evidence type="ECO:0000256" key="5">
    <source>
        <dbReference type="ARBA" id="ARBA00023049"/>
    </source>
</evidence>
<evidence type="ECO:0000256" key="2">
    <source>
        <dbReference type="ARBA" id="ARBA00022723"/>
    </source>
</evidence>
<accession>A0AA39C7C1</accession>
<dbReference type="GO" id="GO:0004222">
    <property type="term" value="F:metalloendopeptidase activity"/>
    <property type="evidence" value="ECO:0007669"/>
    <property type="project" value="InterPro"/>
</dbReference>
<keyword evidence="12" id="KW-1185">Reference proteome</keyword>
<evidence type="ECO:0000256" key="9">
    <source>
        <dbReference type="SAM" id="SignalP"/>
    </source>
</evidence>
<keyword evidence="5" id="KW-0482">Metalloprotease</keyword>
<evidence type="ECO:0000256" key="4">
    <source>
        <dbReference type="ARBA" id="ARBA00022833"/>
    </source>
</evidence>
<dbReference type="InterPro" id="IPR041645">
    <property type="entry name" value="ADAMTS_CR_2"/>
</dbReference>
<dbReference type="PANTHER" id="PTHR11905:SF249">
    <property type="entry name" value="SOL NARAE, ISOFORM C"/>
    <property type="match status" value="1"/>
</dbReference>
<evidence type="ECO:0000313" key="12">
    <source>
        <dbReference type="Proteomes" id="UP001168990"/>
    </source>
</evidence>
<dbReference type="PANTHER" id="PTHR11905">
    <property type="entry name" value="ADAM A DISINTEGRIN AND METALLOPROTEASE DOMAIN"/>
    <property type="match status" value="1"/>
</dbReference>
<organism evidence="11 12">
    <name type="scientific">Microctonus aethiopoides</name>
    <dbReference type="NCBI Taxonomy" id="144406"/>
    <lineage>
        <taxon>Eukaryota</taxon>
        <taxon>Metazoa</taxon>
        <taxon>Ecdysozoa</taxon>
        <taxon>Arthropoda</taxon>
        <taxon>Hexapoda</taxon>
        <taxon>Insecta</taxon>
        <taxon>Pterygota</taxon>
        <taxon>Neoptera</taxon>
        <taxon>Endopterygota</taxon>
        <taxon>Hymenoptera</taxon>
        <taxon>Apocrita</taxon>
        <taxon>Ichneumonoidea</taxon>
        <taxon>Braconidae</taxon>
        <taxon>Euphorinae</taxon>
        <taxon>Microctonus</taxon>
    </lineage>
</organism>
<dbReference type="Gene3D" id="3.40.390.10">
    <property type="entry name" value="Collagenase (Catalytic Domain)"/>
    <property type="match status" value="1"/>
</dbReference>
<keyword evidence="3" id="KW-0378">Hydrolase</keyword>
<evidence type="ECO:0000256" key="8">
    <source>
        <dbReference type="PROSITE-ProRule" id="PRU00276"/>
    </source>
</evidence>
<dbReference type="Proteomes" id="UP001168990">
    <property type="component" value="Unassembled WGS sequence"/>
</dbReference>
<feature type="domain" description="Peptidase M12B" evidence="10">
    <location>
        <begin position="116"/>
        <end position="345"/>
    </location>
</feature>
<reference evidence="11" key="2">
    <citation type="submission" date="2023-03" db="EMBL/GenBank/DDBJ databases">
        <authorList>
            <person name="Inwood S.N."/>
            <person name="Skelly J.G."/>
            <person name="Guhlin J."/>
            <person name="Harrop T.W.R."/>
            <person name="Goldson S.G."/>
            <person name="Dearden P.K."/>
        </authorList>
    </citation>
    <scope>NUCLEOTIDE SEQUENCE</scope>
    <source>
        <strain evidence="11">Irish</strain>
        <tissue evidence="11">Whole body</tissue>
    </source>
</reference>
<dbReference type="GO" id="GO:0006509">
    <property type="term" value="P:membrane protein ectodomain proteolysis"/>
    <property type="evidence" value="ECO:0007669"/>
    <property type="project" value="TreeGrafter"/>
</dbReference>
<keyword evidence="4" id="KW-0862">Zinc</keyword>
<dbReference type="EMBL" id="JAQQBS010001424">
    <property type="protein sequence ID" value="KAK0159231.1"/>
    <property type="molecule type" value="Genomic_DNA"/>
</dbReference>
<dbReference type="Gene3D" id="3.40.1620.60">
    <property type="match status" value="1"/>
</dbReference>
<keyword evidence="6" id="KW-1015">Disulfide bond</keyword>
<evidence type="ECO:0000259" key="10">
    <source>
        <dbReference type="PROSITE" id="PS50215"/>
    </source>
</evidence>
<keyword evidence="1" id="KW-0645">Protease</keyword>
<dbReference type="AlphaFoldDB" id="A0AA39C7C1"/>
<sequence length="459" mass="52962">MFSTTLAVMVVLAVSEFGPVLGRNLAQNYNAQDEQYPIELLPENEYLIGEETPVYFIRITSGQLETRWNIINNAFVTEQRERFEEASTKFVNLSPEITPQILLTQPKNYNQDELIIQPEILVIVDFDLYSRFGRDWRLIFPYIITFWNAVDLKFRTLHSPSYRLNIAGIVIAETRDALSYIDGFKFLHNEKDYVSVRNSLYASSHWLYENRDKFTEWPDYDMAVTMTSNLLCNHDENEISESCSETTLGITYQARACHDNHDYGKTYKTAIIHNEGAYDRVLAAAHTISLLMGTSCDSPQCHDRDEYVMADVSQMTSSKWTADQVNFLQNFIKNSENFYCLTNQPQRGRKLETYLPGRIMDANEQCERMNFAGIGNIDPSICTQLKCVPLDGSWNDDVLGIEAADGTECGHNQICLYSQCVSKRRMSFNDFQMDTVDSYSYITDIEITDYYDSYNNTYL</sequence>
<gene>
    <name evidence="11" type="ORF">PV328_010139</name>
</gene>
<comment type="caution">
    <text evidence="11">The sequence shown here is derived from an EMBL/GenBank/DDBJ whole genome shotgun (WGS) entry which is preliminary data.</text>
</comment>
<dbReference type="Pfam" id="PF17771">
    <property type="entry name" value="ADAMTS_CR_2"/>
    <property type="match status" value="1"/>
</dbReference>
<dbReference type="GO" id="GO:0046872">
    <property type="term" value="F:metal ion binding"/>
    <property type="evidence" value="ECO:0007669"/>
    <property type="project" value="UniProtKB-KW"/>
</dbReference>
<feature type="chain" id="PRO_5041370055" description="Peptidase M12B domain-containing protein" evidence="9">
    <location>
        <begin position="23"/>
        <end position="459"/>
    </location>
</feature>
<dbReference type="InterPro" id="IPR001590">
    <property type="entry name" value="Peptidase_M12B"/>
</dbReference>
<proteinExistence type="predicted"/>
<evidence type="ECO:0000256" key="7">
    <source>
        <dbReference type="ARBA" id="ARBA00023180"/>
    </source>
</evidence>
<dbReference type="InterPro" id="IPR024079">
    <property type="entry name" value="MetalloPept_cat_dom_sf"/>
</dbReference>
<protein>
    <recommendedName>
        <fullName evidence="10">Peptidase M12B domain-containing protein</fullName>
    </recommendedName>
</protein>
<keyword evidence="9" id="KW-0732">Signal</keyword>
<evidence type="ECO:0000256" key="1">
    <source>
        <dbReference type="ARBA" id="ARBA00022670"/>
    </source>
</evidence>
<reference evidence="11" key="1">
    <citation type="journal article" date="2023" name="bioRxiv">
        <title>Scaffold-level genome assemblies of two parasitoid biocontrol wasps reveal the parthenogenesis mechanism and an associated novel virus.</title>
        <authorList>
            <person name="Inwood S."/>
            <person name="Skelly J."/>
            <person name="Guhlin J."/>
            <person name="Harrop T."/>
            <person name="Goldson S."/>
            <person name="Dearden P."/>
        </authorList>
    </citation>
    <scope>NUCLEOTIDE SEQUENCE</scope>
    <source>
        <strain evidence="11">Irish</strain>
        <tissue evidence="11">Whole body</tissue>
    </source>
</reference>
<comment type="caution">
    <text evidence="8">Lacks conserved residue(s) required for the propagation of feature annotation.</text>
</comment>
<dbReference type="PROSITE" id="PS50215">
    <property type="entry name" value="ADAM_MEPRO"/>
    <property type="match status" value="1"/>
</dbReference>
<evidence type="ECO:0000256" key="6">
    <source>
        <dbReference type="ARBA" id="ARBA00023157"/>
    </source>
</evidence>
<dbReference type="SUPFAM" id="SSF55486">
    <property type="entry name" value="Metalloproteases ('zincins'), catalytic domain"/>
    <property type="match status" value="1"/>
</dbReference>
<evidence type="ECO:0000313" key="11">
    <source>
        <dbReference type="EMBL" id="KAK0159231.1"/>
    </source>
</evidence>
<evidence type="ECO:0000256" key="3">
    <source>
        <dbReference type="ARBA" id="ARBA00022801"/>
    </source>
</evidence>
<keyword evidence="2" id="KW-0479">Metal-binding</keyword>
<keyword evidence="7" id="KW-0325">Glycoprotein</keyword>
<name>A0AA39C7C1_9HYME</name>